<sequence length="156" mass="16617">MSIAEDVKIGKNTKIYHPETVNLYGCTIGDDCIVGAFVEIRKGVKVGNRVKIQAFAFIPEGVSLEDEVFIGPGVVFTNDNFPRATNQDGGLKVSKDWKIVQTKVCKKASIGANSTVLGGVTIKMGAMVGAGSVVTKDVPPWTIVAGNPAKVIRRIK</sequence>
<gene>
    <name evidence="1" type="ORF">A3B45_00440</name>
</gene>
<dbReference type="GO" id="GO:0016740">
    <property type="term" value="F:transferase activity"/>
    <property type="evidence" value="ECO:0007669"/>
    <property type="project" value="UniProtKB-KW"/>
</dbReference>
<dbReference type="Proteomes" id="UP000178565">
    <property type="component" value="Unassembled WGS sequence"/>
</dbReference>
<name>A0A1F5KNX9_9BACT</name>
<dbReference type="Pfam" id="PF00132">
    <property type="entry name" value="Hexapep"/>
    <property type="match status" value="2"/>
</dbReference>
<dbReference type="EMBL" id="MFDM01000023">
    <property type="protein sequence ID" value="OGE42657.1"/>
    <property type="molecule type" value="Genomic_DNA"/>
</dbReference>
<dbReference type="SUPFAM" id="SSF51161">
    <property type="entry name" value="Trimeric LpxA-like enzymes"/>
    <property type="match status" value="1"/>
</dbReference>
<evidence type="ECO:0000313" key="1">
    <source>
        <dbReference type="EMBL" id="OGE42657.1"/>
    </source>
</evidence>
<proteinExistence type="predicted"/>
<keyword evidence="1" id="KW-0808">Transferase</keyword>
<dbReference type="Gene3D" id="2.160.10.10">
    <property type="entry name" value="Hexapeptide repeat proteins"/>
    <property type="match status" value="1"/>
</dbReference>
<dbReference type="PANTHER" id="PTHR43300:SF4">
    <property type="entry name" value="ACYL-[ACYL-CARRIER-PROTEIN]--UDP-N-ACETYLGLUCOSAMINE O-ACYLTRANSFERASE"/>
    <property type="match status" value="1"/>
</dbReference>
<dbReference type="CDD" id="cd03358">
    <property type="entry name" value="LbH_WxcM_N_like"/>
    <property type="match status" value="1"/>
</dbReference>
<organism evidence="1 2">
    <name type="scientific">Candidatus Daviesbacteria bacterium RIFCSPLOWO2_01_FULL_39_12</name>
    <dbReference type="NCBI Taxonomy" id="1797785"/>
    <lineage>
        <taxon>Bacteria</taxon>
        <taxon>Candidatus Daviesiibacteriota</taxon>
    </lineage>
</organism>
<evidence type="ECO:0000313" key="2">
    <source>
        <dbReference type="Proteomes" id="UP000178565"/>
    </source>
</evidence>
<dbReference type="AlphaFoldDB" id="A0A1F5KNX9"/>
<accession>A0A1F5KNX9</accession>
<dbReference type="PANTHER" id="PTHR43300">
    <property type="entry name" value="ACETYLTRANSFERASE"/>
    <property type="match status" value="1"/>
</dbReference>
<dbReference type="InterPro" id="IPR050179">
    <property type="entry name" value="Trans_hexapeptide_repeat"/>
</dbReference>
<dbReference type="InterPro" id="IPR011004">
    <property type="entry name" value="Trimer_LpxA-like_sf"/>
</dbReference>
<reference evidence="1 2" key="1">
    <citation type="journal article" date="2016" name="Nat. Commun.">
        <title>Thousands of microbial genomes shed light on interconnected biogeochemical processes in an aquifer system.</title>
        <authorList>
            <person name="Anantharaman K."/>
            <person name="Brown C.T."/>
            <person name="Hug L.A."/>
            <person name="Sharon I."/>
            <person name="Castelle C.J."/>
            <person name="Probst A.J."/>
            <person name="Thomas B.C."/>
            <person name="Singh A."/>
            <person name="Wilkins M.J."/>
            <person name="Karaoz U."/>
            <person name="Brodie E.L."/>
            <person name="Williams K.H."/>
            <person name="Hubbard S.S."/>
            <person name="Banfield J.F."/>
        </authorList>
    </citation>
    <scope>NUCLEOTIDE SEQUENCE [LARGE SCALE GENOMIC DNA]</scope>
</reference>
<dbReference type="InterPro" id="IPR001451">
    <property type="entry name" value="Hexapep"/>
</dbReference>
<comment type="caution">
    <text evidence="1">The sequence shown here is derived from an EMBL/GenBank/DDBJ whole genome shotgun (WGS) entry which is preliminary data.</text>
</comment>
<protein>
    <submittedName>
        <fullName evidence="1">Acetyltransferase</fullName>
    </submittedName>
</protein>
<dbReference type="STRING" id="1797785.A3B45_00440"/>